<name>A0A832A3W9_9BACT</name>
<gene>
    <name evidence="3" type="ORF">ENS06_09050</name>
</gene>
<dbReference type="PANTHER" id="PTHR24567">
    <property type="entry name" value="CRP FAMILY TRANSCRIPTIONAL REGULATORY PROTEIN"/>
    <property type="match status" value="1"/>
</dbReference>
<dbReference type="EMBL" id="DSTK01000026">
    <property type="protein sequence ID" value="HFK97451.1"/>
    <property type="molecule type" value="Genomic_DNA"/>
</dbReference>
<feature type="domain" description="Cyclic nucleotide-binding" evidence="2">
    <location>
        <begin position="25"/>
        <end position="123"/>
    </location>
</feature>
<dbReference type="GO" id="GO:0005829">
    <property type="term" value="C:cytosol"/>
    <property type="evidence" value="ECO:0007669"/>
    <property type="project" value="TreeGrafter"/>
</dbReference>
<dbReference type="InterPro" id="IPR018490">
    <property type="entry name" value="cNMP-bd_dom_sf"/>
</dbReference>
<dbReference type="InterPro" id="IPR014710">
    <property type="entry name" value="RmlC-like_jellyroll"/>
</dbReference>
<dbReference type="Gene3D" id="2.60.120.10">
    <property type="entry name" value="Jelly Rolls"/>
    <property type="match status" value="2"/>
</dbReference>
<dbReference type="Pfam" id="PF00027">
    <property type="entry name" value="cNMP_binding"/>
    <property type="match status" value="2"/>
</dbReference>
<dbReference type="PROSITE" id="PS50042">
    <property type="entry name" value="CNMP_BINDING_3"/>
    <property type="match status" value="2"/>
</dbReference>
<dbReference type="CDD" id="cd00038">
    <property type="entry name" value="CAP_ED"/>
    <property type="match status" value="2"/>
</dbReference>
<evidence type="ECO:0000256" key="1">
    <source>
        <dbReference type="SAM" id="MobiDB-lite"/>
    </source>
</evidence>
<accession>A0A832A3W9</accession>
<protein>
    <submittedName>
        <fullName evidence="3">Cyclic nucleotide-binding domain-containing protein</fullName>
    </submittedName>
</protein>
<dbReference type="InterPro" id="IPR050397">
    <property type="entry name" value="Env_Response_Regulators"/>
</dbReference>
<reference evidence="3" key="1">
    <citation type="journal article" date="2020" name="mSystems">
        <title>Genome- and Community-Level Interaction Insights into Carbon Utilization and Element Cycling Functions of Hydrothermarchaeota in Hydrothermal Sediment.</title>
        <authorList>
            <person name="Zhou Z."/>
            <person name="Liu Y."/>
            <person name="Xu W."/>
            <person name="Pan J."/>
            <person name="Luo Z.H."/>
            <person name="Li M."/>
        </authorList>
    </citation>
    <scope>NUCLEOTIDE SEQUENCE [LARGE SCALE GENOMIC DNA]</scope>
    <source>
        <strain evidence="3">SpSt-456</strain>
    </source>
</reference>
<dbReference type="InterPro" id="IPR000595">
    <property type="entry name" value="cNMP-bd_dom"/>
</dbReference>
<feature type="domain" description="Cyclic nucleotide-binding" evidence="2">
    <location>
        <begin position="139"/>
        <end position="245"/>
    </location>
</feature>
<proteinExistence type="predicted"/>
<dbReference type="AlphaFoldDB" id="A0A832A3W9"/>
<dbReference type="SMART" id="SM00100">
    <property type="entry name" value="cNMP"/>
    <property type="match status" value="2"/>
</dbReference>
<evidence type="ECO:0000313" key="3">
    <source>
        <dbReference type="EMBL" id="HFK97451.1"/>
    </source>
</evidence>
<dbReference type="PANTHER" id="PTHR24567:SF74">
    <property type="entry name" value="HTH-TYPE TRANSCRIPTIONAL REGULATOR ARCR"/>
    <property type="match status" value="1"/>
</dbReference>
<sequence length="267" mass="30069">MTDESFPPMGAGSDDPGRPQPYPGEARTYQEGELILAENDPVNAFYVILSGQVRLLRGDRKIRVLGEKDVFGLEAMVFKRRSPFTARASTPCRVMVYDAEAFDDFLYTRPRAFRELVLSLLRQLTDAALAANGEEAFVLSSDVEVRHYRDGEVVIREGEDSQEFYRLVSSDAGLRVTLKGVEIGRIDRPGDFFGEMACLLKAPRQATVTSMGESLVQVYRPQRLEQIVSEDPQLAMKLIGTLARRLSMANIRLSEKDIRSKEWKDLV</sequence>
<dbReference type="PRINTS" id="PR00103">
    <property type="entry name" value="CAMPKINASE"/>
</dbReference>
<comment type="caution">
    <text evidence="3">The sequence shown here is derived from an EMBL/GenBank/DDBJ whole genome shotgun (WGS) entry which is preliminary data.</text>
</comment>
<organism evidence="3">
    <name type="scientific">Desulfacinum infernum</name>
    <dbReference type="NCBI Taxonomy" id="35837"/>
    <lineage>
        <taxon>Bacteria</taxon>
        <taxon>Pseudomonadati</taxon>
        <taxon>Thermodesulfobacteriota</taxon>
        <taxon>Syntrophobacteria</taxon>
        <taxon>Syntrophobacterales</taxon>
        <taxon>Syntrophobacteraceae</taxon>
        <taxon>Desulfacinum</taxon>
    </lineage>
</organism>
<evidence type="ECO:0000259" key="2">
    <source>
        <dbReference type="PROSITE" id="PS50042"/>
    </source>
</evidence>
<dbReference type="SUPFAM" id="SSF51206">
    <property type="entry name" value="cAMP-binding domain-like"/>
    <property type="match status" value="2"/>
</dbReference>
<dbReference type="GO" id="GO:0003700">
    <property type="term" value="F:DNA-binding transcription factor activity"/>
    <property type="evidence" value="ECO:0007669"/>
    <property type="project" value="TreeGrafter"/>
</dbReference>
<feature type="region of interest" description="Disordered" evidence="1">
    <location>
        <begin position="1"/>
        <end position="25"/>
    </location>
</feature>